<dbReference type="Proteomes" id="UP000537326">
    <property type="component" value="Unassembled WGS sequence"/>
</dbReference>
<proteinExistence type="predicted"/>
<dbReference type="RefSeq" id="WP_179530517.1">
    <property type="nucleotide sequence ID" value="NZ_BAAAPP010000012.1"/>
</dbReference>
<keyword evidence="2" id="KW-1185">Reference proteome</keyword>
<dbReference type="EMBL" id="JACBZI010000001">
    <property type="protein sequence ID" value="NYI09565.1"/>
    <property type="molecule type" value="Genomic_DNA"/>
</dbReference>
<name>A0A7Z0C196_9ACTN</name>
<gene>
    <name evidence="1" type="ORF">BKA05_001080</name>
</gene>
<comment type="caution">
    <text evidence="1">The sequence shown here is derived from an EMBL/GenBank/DDBJ whole genome shotgun (WGS) entry which is preliminary data.</text>
</comment>
<reference evidence="1 2" key="1">
    <citation type="submission" date="2020-07" db="EMBL/GenBank/DDBJ databases">
        <title>Sequencing the genomes of 1000 actinobacteria strains.</title>
        <authorList>
            <person name="Klenk H.-P."/>
        </authorList>
    </citation>
    <scope>NUCLEOTIDE SEQUENCE [LARGE SCALE GENOMIC DNA]</scope>
    <source>
        <strain evidence="1 2">DSM 18248</strain>
    </source>
</reference>
<dbReference type="AlphaFoldDB" id="A0A7Z0C196"/>
<accession>A0A7Z0C196</accession>
<sequence>MMGSSPVGRIDTWDQLAAAVGDVLDGAPEGRPLRLDLADVEVEVPGTAGHSRWRVRGHVAVSGGPDGSGA</sequence>
<evidence type="ECO:0000313" key="1">
    <source>
        <dbReference type="EMBL" id="NYI09565.1"/>
    </source>
</evidence>
<protein>
    <submittedName>
        <fullName evidence="1">Uncharacterized protein</fullName>
    </submittedName>
</protein>
<organism evidence="1 2">
    <name type="scientific">Nocardioides marinus</name>
    <dbReference type="NCBI Taxonomy" id="374514"/>
    <lineage>
        <taxon>Bacteria</taxon>
        <taxon>Bacillati</taxon>
        <taxon>Actinomycetota</taxon>
        <taxon>Actinomycetes</taxon>
        <taxon>Propionibacteriales</taxon>
        <taxon>Nocardioidaceae</taxon>
        <taxon>Nocardioides</taxon>
    </lineage>
</organism>
<evidence type="ECO:0000313" key="2">
    <source>
        <dbReference type="Proteomes" id="UP000537326"/>
    </source>
</evidence>